<dbReference type="Proteomes" id="UP001149009">
    <property type="component" value="Unassembled WGS sequence"/>
</dbReference>
<evidence type="ECO:0000313" key="1">
    <source>
        <dbReference type="EMBL" id="MCT8989630.1"/>
    </source>
</evidence>
<reference evidence="1" key="1">
    <citation type="submission" date="2022-08" db="EMBL/GenBank/DDBJ databases">
        <title>Chelativorans sichuanense sp. nov., a paraffin oil-degrading bacterium isolated from a mixture of oil-based drill cuttings and paddy soil.</title>
        <authorList>
            <person name="Yu J."/>
            <person name="Liu H."/>
            <person name="Chen Q."/>
        </authorList>
    </citation>
    <scope>NUCLEOTIDE SEQUENCE</scope>
    <source>
        <strain evidence="1">SCAU 2101</strain>
    </source>
</reference>
<proteinExistence type="predicted"/>
<accession>A0A9X3AZ59</accession>
<protein>
    <submittedName>
        <fullName evidence="1">DUF2958 domain-containing protein</fullName>
    </submittedName>
</protein>
<evidence type="ECO:0000313" key="2">
    <source>
        <dbReference type="Proteomes" id="UP001149009"/>
    </source>
</evidence>
<dbReference type="Pfam" id="PF11171">
    <property type="entry name" value="DUF2958"/>
    <property type="match status" value="1"/>
</dbReference>
<gene>
    <name evidence="1" type="ORF">NYR54_04870</name>
</gene>
<sequence length="112" mass="12576">MMLLTPAIRSQLRRNADLSVRRDRDHCPVVKLFTPDAQATWLFTELAADGDTLFGLCDLGLGCPELGYASLAEIQSLRVPLGLLVERDRHFRADKRLSAYAEEARRHGRIVA</sequence>
<comment type="caution">
    <text evidence="1">The sequence shown here is derived from an EMBL/GenBank/DDBJ whole genome shotgun (WGS) entry which is preliminary data.</text>
</comment>
<keyword evidence="2" id="KW-1185">Reference proteome</keyword>
<name>A0A9X3AZ59_9HYPH</name>
<dbReference type="AlphaFoldDB" id="A0A9X3AZ59"/>
<dbReference type="InterPro" id="IPR021341">
    <property type="entry name" value="DUF2958"/>
</dbReference>
<organism evidence="1 2">
    <name type="scientific">Chelativorans petroleitrophicus</name>
    <dbReference type="NCBI Taxonomy" id="2975484"/>
    <lineage>
        <taxon>Bacteria</taxon>
        <taxon>Pseudomonadati</taxon>
        <taxon>Pseudomonadota</taxon>
        <taxon>Alphaproteobacteria</taxon>
        <taxon>Hyphomicrobiales</taxon>
        <taxon>Phyllobacteriaceae</taxon>
        <taxon>Chelativorans</taxon>
    </lineage>
</organism>
<dbReference type="EMBL" id="JAODNV010000006">
    <property type="protein sequence ID" value="MCT8989630.1"/>
    <property type="molecule type" value="Genomic_DNA"/>
</dbReference>